<dbReference type="InterPro" id="IPR002872">
    <property type="entry name" value="Proline_DH_dom"/>
</dbReference>
<keyword evidence="8" id="KW-0642">Proline metabolism</keyword>
<dbReference type="PANTHER" id="PTHR13914">
    <property type="entry name" value="PROLINE OXIDASE"/>
    <property type="match status" value="1"/>
</dbReference>
<evidence type="ECO:0000256" key="6">
    <source>
        <dbReference type="ARBA" id="ARBA00022827"/>
    </source>
</evidence>
<evidence type="ECO:0000256" key="9">
    <source>
        <dbReference type="ARBA" id="ARBA00048779"/>
    </source>
</evidence>
<dbReference type="EMBL" id="JBHTLU010000019">
    <property type="protein sequence ID" value="MFD1221708.1"/>
    <property type="molecule type" value="Genomic_DNA"/>
</dbReference>
<dbReference type="RefSeq" id="WP_345585834.1">
    <property type="nucleotide sequence ID" value="NZ_BAABJG010000003.1"/>
</dbReference>
<dbReference type="InterPro" id="IPR015659">
    <property type="entry name" value="Proline_oxidase"/>
</dbReference>
<dbReference type="Pfam" id="PF01619">
    <property type="entry name" value="Pro_dh"/>
    <property type="match status" value="1"/>
</dbReference>
<keyword evidence="4" id="KW-0285">Flavoprotein</keyword>
<name>A0ABW3ULF1_9BACL</name>
<dbReference type="InterPro" id="IPR008219">
    <property type="entry name" value="PRODH_bac_arc"/>
</dbReference>
<accession>A0ABW3ULF1</accession>
<comment type="catalytic activity">
    <reaction evidence="9">
        <text>L-proline + a quinone = (S)-1-pyrroline-5-carboxylate + a quinol + H(+)</text>
        <dbReference type="Rhea" id="RHEA:23784"/>
        <dbReference type="ChEBI" id="CHEBI:15378"/>
        <dbReference type="ChEBI" id="CHEBI:17388"/>
        <dbReference type="ChEBI" id="CHEBI:24646"/>
        <dbReference type="ChEBI" id="CHEBI:60039"/>
        <dbReference type="ChEBI" id="CHEBI:132124"/>
        <dbReference type="EC" id="1.5.5.2"/>
    </reaction>
</comment>
<reference evidence="12" key="1">
    <citation type="journal article" date="2019" name="Int. J. Syst. Evol. Microbiol.">
        <title>The Global Catalogue of Microorganisms (GCM) 10K type strain sequencing project: providing services to taxonomists for standard genome sequencing and annotation.</title>
        <authorList>
            <consortium name="The Broad Institute Genomics Platform"/>
            <consortium name="The Broad Institute Genome Sequencing Center for Infectious Disease"/>
            <person name="Wu L."/>
            <person name="Ma J."/>
        </authorList>
    </citation>
    <scope>NUCLEOTIDE SEQUENCE [LARGE SCALE GENOMIC DNA]</scope>
    <source>
        <strain evidence="12">CCUG 53270</strain>
    </source>
</reference>
<organism evidence="11 12">
    <name type="scientific">Paenibacillus vulneris</name>
    <dbReference type="NCBI Taxonomy" id="1133364"/>
    <lineage>
        <taxon>Bacteria</taxon>
        <taxon>Bacillati</taxon>
        <taxon>Bacillota</taxon>
        <taxon>Bacilli</taxon>
        <taxon>Bacillales</taxon>
        <taxon>Paenibacillaceae</taxon>
        <taxon>Paenibacillus</taxon>
    </lineage>
</organism>
<dbReference type="PIRSF" id="PIRSF000196">
    <property type="entry name" value="Pro_dehydrog"/>
    <property type="match status" value="1"/>
</dbReference>
<dbReference type="SUPFAM" id="SSF51730">
    <property type="entry name" value="FAD-linked oxidoreductase"/>
    <property type="match status" value="1"/>
</dbReference>
<gene>
    <name evidence="11" type="ORF">ACFQ4B_16445</name>
</gene>
<evidence type="ECO:0000256" key="4">
    <source>
        <dbReference type="ARBA" id="ARBA00022630"/>
    </source>
</evidence>
<keyword evidence="6" id="KW-0274">FAD</keyword>
<evidence type="ECO:0000259" key="10">
    <source>
        <dbReference type="Pfam" id="PF01619"/>
    </source>
</evidence>
<comment type="caution">
    <text evidence="11">The sequence shown here is derived from an EMBL/GenBank/DDBJ whole genome shotgun (WGS) entry which is preliminary data.</text>
</comment>
<dbReference type="PANTHER" id="PTHR13914:SF0">
    <property type="entry name" value="PROLINE DEHYDROGENASE 1, MITOCHONDRIAL"/>
    <property type="match status" value="1"/>
</dbReference>
<feature type="domain" description="Proline dehydrogenase" evidence="10">
    <location>
        <begin position="56"/>
        <end position="296"/>
    </location>
</feature>
<keyword evidence="7" id="KW-0560">Oxidoreductase</keyword>
<dbReference type="Proteomes" id="UP001597180">
    <property type="component" value="Unassembled WGS sequence"/>
</dbReference>
<dbReference type="Gene3D" id="3.20.20.220">
    <property type="match status" value="1"/>
</dbReference>
<protein>
    <recommendedName>
        <fullName evidence="3">proline dehydrogenase</fullName>
        <ecNumber evidence="3">1.5.5.2</ecNumber>
    </recommendedName>
</protein>
<evidence type="ECO:0000256" key="7">
    <source>
        <dbReference type="ARBA" id="ARBA00023002"/>
    </source>
</evidence>
<evidence type="ECO:0000256" key="2">
    <source>
        <dbReference type="ARBA" id="ARBA00004739"/>
    </source>
</evidence>
<evidence type="ECO:0000313" key="12">
    <source>
        <dbReference type="Proteomes" id="UP001597180"/>
    </source>
</evidence>
<evidence type="ECO:0000256" key="5">
    <source>
        <dbReference type="ARBA" id="ARBA00022741"/>
    </source>
</evidence>
<keyword evidence="12" id="KW-1185">Reference proteome</keyword>
<dbReference type="InterPro" id="IPR029041">
    <property type="entry name" value="FAD-linked_oxidoreductase-like"/>
</dbReference>
<keyword evidence="5" id="KW-0547">Nucleotide-binding</keyword>
<proteinExistence type="predicted"/>
<dbReference type="EC" id="1.5.5.2" evidence="3"/>
<sequence>MTTTNLEQQFAEAMKSIARRHDLKSYVEKTPAIYRLLQRAAAKYVAGEKREEGLEAGQRLMEKGYAVSLEYIGENTADVQACEAAALELSRLIQSLEERKLPARVSFDLSHIGLSIDSKLAYKQLVTLASQAQQAGIELFISMEESGKTDSILQIYEKAAAVHGNIGITLQAQLNRTPQDLIGLQSIPGRVRIVKGAYQEPEQLSIPRSSALNERYLLLVEQAVRQGHRVSIATHDEAVIKEIMLREWLHEPGVEFEMLYGIRPDLSSQLKQAGYPVRIYLTYGHEWYLYLCHRIAEYPPNLFQAILDITGSGEIDSAKDYE</sequence>
<comment type="cofactor">
    <cofactor evidence="1">
        <name>FAD</name>
        <dbReference type="ChEBI" id="CHEBI:57692"/>
    </cofactor>
</comment>
<comment type="pathway">
    <text evidence="2">Amino-acid degradation; L-proline degradation into L-glutamate; L-glutamate from L-proline: step 1/2.</text>
</comment>
<evidence type="ECO:0000256" key="8">
    <source>
        <dbReference type="ARBA" id="ARBA00023062"/>
    </source>
</evidence>
<evidence type="ECO:0000256" key="1">
    <source>
        <dbReference type="ARBA" id="ARBA00001974"/>
    </source>
</evidence>
<evidence type="ECO:0000256" key="3">
    <source>
        <dbReference type="ARBA" id="ARBA00012695"/>
    </source>
</evidence>
<evidence type="ECO:0000313" key="11">
    <source>
        <dbReference type="EMBL" id="MFD1221708.1"/>
    </source>
</evidence>